<dbReference type="GO" id="GO:0005783">
    <property type="term" value="C:endoplasmic reticulum"/>
    <property type="evidence" value="ECO:0007669"/>
    <property type="project" value="TreeGrafter"/>
</dbReference>
<feature type="compositionally biased region" description="Polar residues" evidence="5">
    <location>
        <begin position="528"/>
        <end position="537"/>
    </location>
</feature>
<reference evidence="8" key="1">
    <citation type="submission" date="2017-01" db="EMBL/GenBank/DDBJ databases">
        <title>Comparative genomics of anhydrobiosis in the tardigrade Hypsibius dujardini.</title>
        <authorList>
            <person name="Yoshida Y."/>
            <person name="Koutsovoulos G."/>
            <person name="Laetsch D."/>
            <person name="Stevens L."/>
            <person name="Kumar S."/>
            <person name="Horikawa D."/>
            <person name="Ishino K."/>
            <person name="Komine S."/>
            <person name="Tomita M."/>
            <person name="Blaxter M."/>
            <person name="Arakawa K."/>
        </authorList>
    </citation>
    <scope>NUCLEOTIDE SEQUENCE [LARGE SCALE GENOMIC DNA]</scope>
    <source>
        <strain evidence="8">Z151</strain>
    </source>
</reference>
<evidence type="ECO:0000256" key="2">
    <source>
        <dbReference type="ARBA" id="ARBA00023034"/>
    </source>
</evidence>
<accession>A0A1W0X3Z0</accession>
<keyword evidence="8" id="KW-1185">Reference proteome</keyword>
<dbReference type="EMBL" id="MTYJ01000018">
    <property type="protein sequence ID" value="OQV22206.1"/>
    <property type="molecule type" value="Genomic_DNA"/>
</dbReference>
<feature type="region of interest" description="Disordered" evidence="5">
    <location>
        <begin position="84"/>
        <end position="109"/>
    </location>
</feature>
<gene>
    <name evidence="7" type="ORF">BV898_03708</name>
</gene>
<feature type="domain" description="TATA element modulatory factor 1 TATA binding" evidence="6">
    <location>
        <begin position="934"/>
        <end position="1037"/>
    </location>
</feature>
<feature type="compositionally biased region" description="Polar residues" evidence="5">
    <location>
        <begin position="133"/>
        <end position="148"/>
    </location>
</feature>
<feature type="coiled-coil region" evidence="4">
    <location>
        <begin position="803"/>
        <end position="862"/>
    </location>
</feature>
<comment type="subcellular location">
    <subcellularLocation>
        <location evidence="1">Golgi apparatus</location>
    </subcellularLocation>
</comment>
<dbReference type="PANTHER" id="PTHR46515">
    <property type="entry name" value="TATA ELEMENT MODULATORY FACTOR TMF1"/>
    <property type="match status" value="1"/>
</dbReference>
<dbReference type="InterPro" id="IPR052602">
    <property type="entry name" value="Growth_transcription_reg"/>
</dbReference>
<feature type="region of interest" description="Disordered" evidence="5">
    <location>
        <begin position="876"/>
        <end position="918"/>
    </location>
</feature>
<keyword evidence="3 4" id="KW-0175">Coiled coil</keyword>
<evidence type="ECO:0000256" key="4">
    <source>
        <dbReference type="SAM" id="Coils"/>
    </source>
</evidence>
<evidence type="ECO:0000259" key="6">
    <source>
        <dbReference type="Pfam" id="PF12325"/>
    </source>
</evidence>
<dbReference type="AlphaFoldDB" id="A0A1W0X3Z0"/>
<evidence type="ECO:0000256" key="1">
    <source>
        <dbReference type="ARBA" id="ARBA00004555"/>
    </source>
</evidence>
<dbReference type="Pfam" id="PF12325">
    <property type="entry name" value="TMF_TATA_bd"/>
    <property type="match status" value="1"/>
</dbReference>
<sequence length="1041" mass="116269">MSWFEASNWANIAKTAKTAVKYAQKNIDKVLEIPEIITEKDHVTEENASDARAANGTVVAETEPDIKEETDGFFSLFGVADPSSNGISSKPKESSLLPPTSRLKSSPSISRVSSTASLTGLRAVESWIASDTHSELPSSSNFQGATSSTKKEENSLLPAVHSLPSVNAASSSLAPSSSFQSLHSASQERLLAFSKSNDKLETLEDDDTSAAEFLPLQIPSGRLEIIFHDEDAPPSTKSPENLDELVEVSLVPAEEEVKTTESVSSIDQSTEGTLQKSVFDLIDQSTEGAHDEVDGDSISQSTDTFVHDVATSNSLTAVVHLTAASEEVDRGFSDVRIVRLRSVDTAEDEEKHEDSELISFESADPIADLSSSSPTLELEPVKLETIDILKKPVTEPLMDSGPFQAELDRLRSVLASREQKLLDVSRENAQLKETNDNLSSQISDWASSRTEMEQRDKDFALMERKLQQLTEEKASLAEQLLLTKTELSTYTNAKKDNTAAQLKEALKKVDEKEQTIKELMQEGEKLSKQQFQSSSHIQKQKAKQKELETENAKLKSDLEDRVAEVTTLKSTLTLAEELDQKNNATMKQQNASVERLERDLVISRNLLDESKAKISSMQAALDSAYKELADLHRQKATQEGHVHEALLTTELAAKEELRQALEQQKQDLILGQEELTERVEALQTSLNRTEATLRRKEDAQREEIADYQQRLQDSMTRNEELSQNLTQATRPLLRQNEALQRQIAEQSVTFDQVERSLTKRLQDASTQLALAQGKERDATDKLAVLTGSIEALDSQLTQIRLERASLSSDVDAERRKARMLEEKLTATRNDLEKLRETSTAELSALRREKQLLDHQIALERENLSMEQRKTANLAEQVGDLQRLSRTSSAQADSGVPLRRSDSVNSNSSTLDGRWSPTSQQTNSLYDVLRGGTAPFLESVQSQLRLKEGEVLHLRTELRQLEASRLKYTDEIIKLNEKTQEIEKLRGEIEAAQADKEELGRRYQAMLQMYGEKAEELQELRLDYEDMKALYRTQIDALTQKS</sequence>
<evidence type="ECO:0000256" key="5">
    <source>
        <dbReference type="SAM" id="MobiDB-lite"/>
    </source>
</evidence>
<proteinExistence type="predicted"/>
<dbReference type="Proteomes" id="UP000192578">
    <property type="component" value="Unassembled WGS sequence"/>
</dbReference>
<feature type="compositionally biased region" description="Polar residues" evidence="5">
    <location>
        <begin position="902"/>
        <end position="918"/>
    </location>
</feature>
<comment type="caution">
    <text evidence="7">The sequence shown here is derived from an EMBL/GenBank/DDBJ whole genome shotgun (WGS) entry which is preliminary data.</text>
</comment>
<feature type="region of interest" description="Disordered" evidence="5">
    <location>
        <begin position="133"/>
        <end position="154"/>
    </location>
</feature>
<dbReference type="OrthoDB" id="74178at2759"/>
<keyword evidence="2" id="KW-0333">Golgi apparatus</keyword>
<evidence type="ECO:0000256" key="3">
    <source>
        <dbReference type="ARBA" id="ARBA00023054"/>
    </source>
</evidence>
<evidence type="ECO:0000313" key="7">
    <source>
        <dbReference type="EMBL" id="OQV22206.1"/>
    </source>
</evidence>
<organism evidence="7 8">
    <name type="scientific">Hypsibius exemplaris</name>
    <name type="common">Freshwater tardigrade</name>
    <dbReference type="NCBI Taxonomy" id="2072580"/>
    <lineage>
        <taxon>Eukaryota</taxon>
        <taxon>Metazoa</taxon>
        <taxon>Ecdysozoa</taxon>
        <taxon>Tardigrada</taxon>
        <taxon>Eutardigrada</taxon>
        <taxon>Parachela</taxon>
        <taxon>Hypsibioidea</taxon>
        <taxon>Hypsibiidae</taxon>
        <taxon>Hypsibius</taxon>
    </lineage>
</organism>
<feature type="coiled-coil region" evidence="4">
    <location>
        <begin position="593"/>
        <end position="756"/>
    </location>
</feature>
<dbReference type="InterPro" id="IPR022091">
    <property type="entry name" value="TMF_TATA-bd"/>
</dbReference>
<dbReference type="Pfam" id="PF12329">
    <property type="entry name" value="TMF_DNA_bd"/>
    <property type="match status" value="1"/>
</dbReference>
<feature type="region of interest" description="Disordered" evidence="5">
    <location>
        <begin position="526"/>
        <end position="550"/>
    </location>
</feature>
<feature type="coiled-coil region" evidence="4">
    <location>
        <begin position="943"/>
        <end position="1029"/>
    </location>
</feature>
<protein>
    <submittedName>
        <fullName evidence="7">TATA element modulatory factor</fullName>
    </submittedName>
</protein>
<dbReference type="PANTHER" id="PTHR46515:SF1">
    <property type="entry name" value="TATA ELEMENT MODULATORY FACTOR"/>
    <property type="match status" value="1"/>
</dbReference>
<name>A0A1W0X3Z0_HYPEX</name>
<dbReference type="GO" id="GO:0005794">
    <property type="term" value="C:Golgi apparatus"/>
    <property type="evidence" value="ECO:0007669"/>
    <property type="project" value="UniProtKB-SubCell"/>
</dbReference>
<evidence type="ECO:0000313" key="8">
    <source>
        <dbReference type="Proteomes" id="UP000192578"/>
    </source>
</evidence>
<dbReference type="InterPro" id="IPR022092">
    <property type="entry name" value="TMF_DNA-bd"/>
</dbReference>